<sequence>MRRRYRSLLKNSETGQTFFVEERTEVGEWGDARELGDVPCRRTGRHPTQKTSYVENGRPSPLENGETFYVGSVARCSTLERRHSMSENEEIFYLENEKTLENGEMLENRKAFYVEERAERGDVLCRIMERRSIFENGEMLCIGEWETSYLKNGQMLENGEAFYVESCLLLAPRLT</sequence>
<name>A0ACD2ZWK1_9AGAR</name>
<dbReference type="EMBL" id="ML210106">
    <property type="protein sequence ID" value="TFK57759.1"/>
    <property type="molecule type" value="Genomic_DNA"/>
</dbReference>
<organism evidence="1 2">
    <name type="scientific">Pluteus cervinus</name>
    <dbReference type="NCBI Taxonomy" id="181527"/>
    <lineage>
        <taxon>Eukaryota</taxon>
        <taxon>Fungi</taxon>
        <taxon>Dikarya</taxon>
        <taxon>Basidiomycota</taxon>
        <taxon>Agaricomycotina</taxon>
        <taxon>Agaricomycetes</taxon>
        <taxon>Agaricomycetidae</taxon>
        <taxon>Agaricales</taxon>
        <taxon>Pluteineae</taxon>
        <taxon>Pluteaceae</taxon>
        <taxon>Pluteus</taxon>
    </lineage>
</organism>
<gene>
    <name evidence="1" type="ORF">BDN72DRAFT_907548</name>
</gene>
<accession>A0ACD2ZWK1</accession>
<evidence type="ECO:0000313" key="2">
    <source>
        <dbReference type="Proteomes" id="UP000308600"/>
    </source>
</evidence>
<reference evidence="1 2" key="1">
    <citation type="journal article" date="2019" name="Nat. Ecol. Evol.">
        <title>Megaphylogeny resolves global patterns of mushroom evolution.</title>
        <authorList>
            <person name="Varga T."/>
            <person name="Krizsan K."/>
            <person name="Foldi C."/>
            <person name="Dima B."/>
            <person name="Sanchez-Garcia M."/>
            <person name="Sanchez-Ramirez S."/>
            <person name="Szollosi G.J."/>
            <person name="Szarkandi J.G."/>
            <person name="Papp V."/>
            <person name="Albert L."/>
            <person name="Andreopoulos W."/>
            <person name="Angelini C."/>
            <person name="Antonin V."/>
            <person name="Barry K.W."/>
            <person name="Bougher N.L."/>
            <person name="Buchanan P."/>
            <person name="Buyck B."/>
            <person name="Bense V."/>
            <person name="Catcheside P."/>
            <person name="Chovatia M."/>
            <person name="Cooper J."/>
            <person name="Damon W."/>
            <person name="Desjardin D."/>
            <person name="Finy P."/>
            <person name="Geml J."/>
            <person name="Haridas S."/>
            <person name="Hughes K."/>
            <person name="Justo A."/>
            <person name="Karasinski D."/>
            <person name="Kautmanova I."/>
            <person name="Kiss B."/>
            <person name="Kocsube S."/>
            <person name="Kotiranta H."/>
            <person name="LaButti K.M."/>
            <person name="Lechner B.E."/>
            <person name="Liimatainen K."/>
            <person name="Lipzen A."/>
            <person name="Lukacs Z."/>
            <person name="Mihaltcheva S."/>
            <person name="Morgado L.N."/>
            <person name="Niskanen T."/>
            <person name="Noordeloos M.E."/>
            <person name="Ohm R.A."/>
            <person name="Ortiz-Santana B."/>
            <person name="Ovrebo C."/>
            <person name="Racz N."/>
            <person name="Riley R."/>
            <person name="Savchenko A."/>
            <person name="Shiryaev A."/>
            <person name="Soop K."/>
            <person name="Spirin V."/>
            <person name="Szebenyi C."/>
            <person name="Tomsovsky M."/>
            <person name="Tulloss R.E."/>
            <person name="Uehling J."/>
            <person name="Grigoriev I.V."/>
            <person name="Vagvolgyi C."/>
            <person name="Papp T."/>
            <person name="Martin F.M."/>
            <person name="Miettinen O."/>
            <person name="Hibbett D.S."/>
            <person name="Nagy L.G."/>
        </authorList>
    </citation>
    <scope>NUCLEOTIDE SEQUENCE [LARGE SCALE GENOMIC DNA]</scope>
    <source>
        <strain evidence="1 2">NL-1719</strain>
    </source>
</reference>
<protein>
    <submittedName>
        <fullName evidence="1">Uncharacterized protein</fullName>
    </submittedName>
</protein>
<proteinExistence type="predicted"/>
<dbReference type="Proteomes" id="UP000308600">
    <property type="component" value="Unassembled WGS sequence"/>
</dbReference>
<evidence type="ECO:0000313" key="1">
    <source>
        <dbReference type="EMBL" id="TFK57759.1"/>
    </source>
</evidence>
<keyword evidence="2" id="KW-1185">Reference proteome</keyword>